<dbReference type="SUPFAM" id="SSF55797">
    <property type="entry name" value="PR-1-like"/>
    <property type="match status" value="1"/>
</dbReference>
<dbReference type="InterPro" id="IPR059100">
    <property type="entry name" value="TSP3_bac"/>
</dbReference>
<evidence type="ECO:0000256" key="5">
    <source>
        <dbReference type="SAM" id="MobiDB-lite"/>
    </source>
</evidence>
<dbReference type="Pfam" id="PF18884">
    <property type="entry name" value="TSP3_bac"/>
    <property type="match status" value="3"/>
</dbReference>
<protein>
    <recommendedName>
        <fullName evidence="7">SCP domain-containing protein</fullName>
    </recommendedName>
</protein>
<evidence type="ECO:0000256" key="4">
    <source>
        <dbReference type="ARBA" id="ARBA00022837"/>
    </source>
</evidence>
<evidence type="ECO:0000259" key="7">
    <source>
        <dbReference type="SMART" id="SM00198"/>
    </source>
</evidence>
<evidence type="ECO:0000313" key="8">
    <source>
        <dbReference type="EMBL" id="PIP58355.1"/>
    </source>
</evidence>
<name>A0A2H0BKZ9_9BACT</name>
<evidence type="ECO:0000313" key="9">
    <source>
        <dbReference type="Proteomes" id="UP000229334"/>
    </source>
</evidence>
<dbReference type="SUPFAM" id="SSF103647">
    <property type="entry name" value="TSP type-3 repeat"/>
    <property type="match status" value="1"/>
</dbReference>
<dbReference type="InterPro" id="IPR014044">
    <property type="entry name" value="CAP_dom"/>
</dbReference>
<feature type="transmembrane region" description="Helical" evidence="6">
    <location>
        <begin position="99"/>
        <end position="127"/>
    </location>
</feature>
<keyword evidence="3" id="KW-0732">Signal</keyword>
<feature type="transmembrane region" description="Helical" evidence="6">
    <location>
        <begin position="428"/>
        <end position="453"/>
    </location>
</feature>
<accession>A0A2H0BKZ9</accession>
<dbReference type="CDD" id="cd05379">
    <property type="entry name" value="CAP_bacterial"/>
    <property type="match status" value="1"/>
</dbReference>
<dbReference type="SMART" id="SM00198">
    <property type="entry name" value="SCP"/>
    <property type="match status" value="1"/>
</dbReference>
<feature type="domain" description="SCP" evidence="7">
    <location>
        <begin position="133"/>
        <end position="259"/>
    </location>
</feature>
<dbReference type="InterPro" id="IPR035940">
    <property type="entry name" value="CAP_sf"/>
</dbReference>
<keyword evidence="4" id="KW-0106">Calcium</keyword>
<evidence type="ECO:0000256" key="1">
    <source>
        <dbReference type="ARBA" id="ARBA00004613"/>
    </source>
</evidence>
<dbReference type="Proteomes" id="UP000229334">
    <property type="component" value="Unassembled WGS sequence"/>
</dbReference>
<feature type="transmembrane region" description="Helical" evidence="6">
    <location>
        <begin position="459"/>
        <end position="478"/>
    </location>
</feature>
<dbReference type="Pfam" id="PF00188">
    <property type="entry name" value="CAP"/>
    <property type="match status" value="1"/>
</dbReference>
<keyword evidence="6" id="KW-1133">Transmembrane helix</keyword>
<gene>
    <name evidence="8" type="ORF">COX02_00670</name>
</gene>
<dbReference type="EMBL" id="PCSX01000012">
    <property type="protein sequence ID" value="PIP58355.1"/>
    <property type="molecule type" value="Genomic_DNA"/>
</dbReference>
<comment type="caution">
    <text evidence="8">The sequence shown here is derived from an EMBL/GenBank/DDBJ whole genome shotgun (WGS) entry which is preliminary data.</text>
</comment>
<reference evidence="8 9" key="1">
    <citation type="submission" date="2017-09" db="EMBL/GenBank/DDBJ databases">
        <title>Depth-based differentiation of microbial function through sediment-hosted aquifers and enrichment of novel symbionts in the deep terrestrial subsurface.</title>
        <authorList>
            <person name="Probst A.J."/>
            <person name="Ladd B."/>
            <person name="Jarett J.K."/>
            <person name="Geller-Mcgrath D.E."/>
            <person name="Sieber C.M."/>
            <person name="Emerson J.B."/>
            <person name="Anantharaman K."/>
            <person name="Thomas B.C."/>
            <person name="Malmstrom R."/>
            <person name="Stieglmeier M."/>
            <person name="Klingl A."/>
            <person name="Woyke T."/>
            <person name="Ryan C.M."/>
            <person name="Banfield J.F."/>
        </authorList>
    </citation>
    <scope>NUCLEOTIDE SEQUENCE [LARGE SCALE GENOMIC DNA]</scope>
    <source>
        <strain evidence="8">CG22_combo_CG10-13_8_21_14_all_37_9</strain>
    </source>
</reference>
<sequence length="479" mass="53330">MTNQNIKDSDADGLLDSVEKRRKTNPLKADSDGDGLNDYEELNVYGTNPLKRDTDDDGMSDGDEIKRGRNPFGAGQLKDLFIPYEGNNYQPEALNPYRILFYSITSIGIKIFVIAVIFMFPLSALLVPDILNDQSQKIVDLTNEVRAKAGVPPLRENETLDQAAVKKVEDMLAHQYFSHQGPDDRAVSDWLSSVGYRYLVAGENLAMGFATPEEVVDGWTKSKTHYTNMIDADFNEIGIGLSVGRYNNIETTVVAQYFGRPSGEQMIILQPLSAQAKRVTASSSVAGLESKKTQVLGVKEYASDLAVDSERSKLYLKDDSAGRGKIASAIVYLGRDVEQAQVNLGGYEIDLKRDANDLSKWTGDILIFKENFDKVLSPLVLPVLSLSDSDGNVLDIDLDWDQAPVSRPSLFREYSLLKQYKAFDLGNLFLVSTLYYKVLLFLALIALALNTFIEIKRQYPRMIFSALGFIILLIILIIV</sequence>
<dbReference type="AlphaFoldDB" id="A0A2H0BKZ9"/>
<dbReference type="PANTHER" id="PTHR31157:SF1">
    <property type="entry name" value="SCP DOMAIN-CONTAINING PROTEIN"/>
    <property type="match status" value="1"/>
</dbReference>
<comment type="subcellular location">
    <subcellularLocation>
        <location evidence="1">Secreted</location>
    </subcellularLocation>
</comment>
<evidence type="ECO:0000256" key="2">
    <source>
        <dbReference type="ARBA" id="ARBA00022525"/>
    </source>
</evidence>
<dbReference type="GO" id="GO:0005509">
    <property type="term" value="F:calcium ion binding"/>
    <property type="evidence" value="ECO:0007669"/>
    <property type="project" value="InterPro"/>
</dbReference>
<dbReference type="Gene3D" id="3.40.33.10">
    <property type="entry name" value="CAP"/>
    <property type="match status" value="1"/>
</dbReference>
<dbReference type="Gene3D" id="4.10.1080.10">
    <property type="entry name" value="TSP type-3 repeat"/>
    <property type="match status" value="1"/>
</dbReference>
<feature type="region of interest" description="Disordered" evidence="5">
    <location>
        <begin position="1"/>
        <end position="39"/>
    </location>
</feature>
<keyword evidence="2" id="KW-0964">Secreted</keyword>
<dbReference type="PANTHER" id="PTHR31157">
    <property type="entry name" value="SCP DOMAIN-CONTAINING PROTEIN"/>
    <property type="match status" value="1"/>
</dbReference>
<proteinExistence type="predicted"/>
<keyword evidence="6" id="KW-0812">Transmembrane</keyword>
<keyword evidence="6" id="KW-0472">Membrane</keyword>
<organism evidence="8 9">
    <name type="scientific">Candidatus Vogelbacteria bacterium CG22_combo_CG10-13_8_21_14_all_37_9</name>
    <dbReference type="NCBI Taxonomy" id="1975046"/>
    <lineage>
        <taxon>Bacteria</taxon>
        <taxon>Candidatus Vogeliibacteriota</taxon>
    </lineage>
</organism>
<evidence type="ECO:0000256" key="6">
    <source>
        <dbReference type="SAM" id="Phobius"/>
    </source>
</evidence>
<evidence type="ECO:0000256" key="3">
    <source>
        <dbReference type="ARBA" id="ARBA00022729"/>
    </source>
</evidence>
<dbReference type="InterPro" id="IPR028974">
    <property type="entry name" value="TSP_type-3_rpt"/>
</dbReference>